<comment type="caution">
    <text evidence="1">The sequence shown here is derived from an EMBL/GenBank/DDBJ whole genome shotgun (WGS) entry which is preliminary data.</text>
</comment>
<dbReference type="AlphaFoldDB" id="A0A2A9P3I8"/>
<evidence type="ECO:0000313" key="2">
    <source>
        <dbReference type="Proteomes" id="UP000037136"/>
    </source>
</evidence>
<sequence length="110" mass="12585">MEECTYLWSWRAVGGAGLRDTRVVPSPSHSWRRYPWRAYHISISGEEYVLREEVIGETGDSREAARSEGDEDEYQAVISFSFPMLTRSRANSLRSFLPLFIKPSAPDDPT</sequence>
<proteinExistence type="predicted"/>
<gene>
    <name evidence="1" type="ORF">XA68_17692</name>
</gene>
<keyword evidence="2" id="KW-1185">Reference proteome</keyword>
<reference evidence="1 2" key="2">
    <citation type="journal article" date="2017" name="Sci. Rep.">
        <title>Ant-infecting Ophiocordyceps genomes reveal a high diversity of potential behavioral manipulation genes and a possible major role for enterotoxins.</title>
        <authorList>
            <person name="de Bekker C."/>
            <person name="Ohm R.A."/>
            <person name="Evans H.C."/>
            <person name="Brachmann A."/>
            <person name="Hughes D.P."/>
        </authorList>
    </citation>
    <scope>NUCLEOTIDE SEQUENCE [LARGE SCALE GENOMIC DNA]</scope>
    <source>
        <strain evidence="1 2">SC16a</strain>
    </source>
</reference>
<evidence type="ECO:0000313" key="1">
    <source>
        <dbReference type="EMBL" id="PFH55744.1"/>
    </source>
</evidence>
<protein>
    <submittedName>
        <fullName evidence="1">Uncharacterized protein</fullName>
    </submittedName>
</protein>
<dbReference type="Proteomes" id="UP000037136">
    <property type="component" value="Unassembled WGS sequence"/>
</dbReference>
<organism evidence="1 2">
    <name type="scientific">Ophiocordyceps unilateralis</name>
    <name type="common">Zombie-ant fungus</name>
    <name type="synonym">Torrubia unilateralis</name>
    <dbReference type="NCBI Taxonomy" id="268505"/>
    <lineage>
        <taxon>Eukaryota</taxon>
        <taxon>Fungi</taxon>
        <taxon>Dikarya</taxon>
        <taxon>Ascomycota</taxon>
        <taxon>Pezizomycotina</taxon>
        <taxon>Sordariomycetes</taxon>
        <taxon>Hypocreomycetidae</taxon>
        <taxon>Hypocreales</taxon>
        <taxon>Ophiocordycipitaceae</taxon>
        <taxon>Ophiocordyceps</taxon>
    </lineage>
</organism>
<name>A0A2A9P3I8_OPHUN</name>
<dbReference type="EMBL" id="LAZP02000784">
    <property type="protein sequence ID" value="PFH55744.1"/>
    <property type="molecule type" value="Genomic_DNA"/>
</dbReference>
<reference evidence="1 2" key="1">
    <citation type="journal article" date="2015" name="BMC Genomics">
        <title>Gene expression during zombie ant biting behavior reflects the complexity underlying fungal parasitic behavioral manipulation.</title>
        <authorList>
            <person name="de Bekker C."/>
            <person name="Ohm R.A."/>
            <person name="Loreto R.G."/>
            <person name="Sebastian A."/>
            <person name="Albert I."/>
            <person name="Merrow M."/>
            <person name="Brachmann A."/>
            <person name="Hughes D.P."/>
        </authorList>
    </citation>
    <scope>NUCLEOTIDE SEQUENCE [LARGE SCALE GENOMIC DNA]</scope>
    <source>
        <strain evidence="1 2">SC16a</strain>
    </source>
</reference>
<accession>A0A2A9P3I8</accession>